<gene>
    <name evidence="1" type="ORF">DSO57_1036546</name>
</gene>
<evidence type="ECO:0000313" key="1">
    <source>
        <dbReference type="EMBL" id="KAJ9059916.1"/>
    </source>
</evidence>
<name>A0ACC2SCR8_9FUNG</name>
<proteinExistence type="predicted"/>
<protein>
    <submittedName>
        <fullName evidence="1">Uncharacterized protein</fullName>
    </submittedName>
</protein>
<dbReference type="Proteomes" id="UP001165960">
    <property type="component" value="Unassembled WGS sequence"/>
</dbReference>
<organism evidence="1 2">
    <name type="scientific">Entomophthora muscae</name>
    <dbReference type="NCBI Taxonomy" id="34485"/>
    <lineage>
        <taxon>Eukaryota</taxon>
        <taxon>Fungi</taxon>
        <taxon>Fungi incertae sedis</taxon>
        <taxon>Zoopagomycota</taxon>
        <taxon>Entomophthoromycotina</taxon>
        <taxon>Entomophthoromycetes</taxon>
        <taxon>Entomophthorales</taxon>
        <taxon>Entomophthoraceae</taxon>
        <taxon>Entomophthora</taxon>
    </lineage>
</organism>
<accession>A0ACC2SCR8</accession>
<keyword evidence="2" id="KW-1185">Reference proteome</keyword>
<comment type="caution">
    <text evidence="1">The sequence shown here is derived from an EMBL/GenBank/DDBJ whole genome shotgun (WGS) entry which is preliminary data.</text>
</comment>
<dbReference type="EMBL" id="QTSX02005325">
    <property type="protein sequence ID" value="KAJ9059916.1"/>
    <property type="molecule type" value="Genomic_DNA"/>
</dbReference>
<reference evidence="1" key="1">
    <citation type="submission" date="2022-04" db="EMBL/GenBank/DDBJ databases">
        <title>Genome of the entomopathogenic fungus Entomophthora muscae.</title>
        <authorList>
            <person name="Elya C."/>
            <person name="Lovett B.R."/>
            <person name="Lee E."/>
            <person name="Macias A.M."/>
            <person name="Hajek A.E."/>
            <person name="De Bivort B.L."/>
            <person name="Kasson M.T."/>
            <person name="De Fine Licht H.H."/>
            <person name="Stajich J.E."/>
        </authorList>
    </citation>
    <scope>NUCLEOTIDE SEQUENCE</scope>
    <source>
        <strain evidence="1">Berkeley</strain>
    </source>
</reference>
<evidence type="ECO:0000313" key="2">
    <source>
        <dbReference type="Proteomes" id="UP001165960"/>
    </source>
</evidence>
<sequence length="98" mass="10881">MQLKSLPFGAGHDIFPNTPSATNGAHYRGPMYLSVEEDIISPPPLLTGFHERYNGAPMETSNIERDCWLLQEEEIIDVNNLPIISDSRCAELPIASLN</sequence>